<keyword evidence="7" id="KW-0175">Coiled coil</keyword>
<protein>
    <submittedName>
        <fullName evidence="9">Septation ring formation regulator EzrA</fullName>
    </submittedName>
</protein>
<dbReference type="GO" id="GO:0030428">
    <property type="term" value="C:cell septum"/>
    <property type="evidence" value="ECO:0007669"/>
    <property type="project" value="TreeGrafter"/>
</dbReference>
<keyword evidence="4 8" id="KW-1133">Transmembrane helix</keyword>
<name>A0A845UAK2_9PROT</name>
<dbReference type="EMBL" id="WNJL01000034">
    <property type="protein sequence ID" value="NDU42797.1"/>
    <property type="molecule type" value="Genomic_DNA"/>
</dbReference>
<evidence type="ECO:0000256" key="2">
    <source>
        <dbReference type="ARBA" id="ARBA00022618"/>
    </source>
</evidence>
<keyword evidence="3 8" id="KW-0812">Transmembrane</keyword>
<dbReference type="RefSeq" id="WP_163098026.1">
    <property type="nucleotide sequence ID" value="NZ_CP127523.1"/>
</dbReference>
<evidence type="ECO:0000256" key="8">
    <source>
        <dbReference type="SAM" id="Phobius"/>
    </source>
</evidence>
<dbReference type="AlphaFoldDB" id="A0A845UAK2"/>
<dbReference type="HAMAP" id="MF_00599">
    <property type="entry name" value="FtsB"/>
    <property type="match status" value="1"/>
</dbReference>
<dbReference type="InterPro" id="IPR007060">
    <property type="entry name" value="FtsL/DivIC"/>
</dbReference>
<keyword evidence="6" id="KW-0131">Cell cycle</keyword>
<sequence>MGHFARLKSWMAARGAEMRIVDFLLLAILCALQYPLWFGSGSWWNVAALHHDLEAKQAMLQQLENRNALLAAQVASLQTGSRAVEELARRHLGMVSKGEVFVWVIPANATRKDNNVAQAS</sequence>
<feature type="transmembrane region" description="Helical" evidence="8">
    <location>
        <begin position="20"/>
        <end position="37"/>
    </location>
</feature>
<keyword evidence="2" id="KW-0132">Cell division</keyword>
<keyword evidence="1" id="KW-1003">Cell membrane</keyword>
<accession>A0A845UAK2</accession>
<dbReference type="GO" id="GO:0043093">
    <property type="term" value="P:FtsZ-dependent cytokinesis"/>
    <property type="evidence" value="ECO:0007669"/>
    <property type="project" value="TreeGrafter"/>
</dbReference>
<evidence type="ECO:0000256" key="4">
    <source>
        <dbReference type="ARBA" id="ARBA00022989"/>
    </source>
</evidence>
<evidence type="ECO:0000256" key="6">
    <source>
        <dbReference type="ARBA" id="ARBA00023306"/>
    </source>
</evidence>
<organism evidence="9">
    <name type="scientific">Acidithiobacillus ferrianus</name>
    <dbReference type="NCBI Taxonomy" id="2678518"/>
    <lineage>
        <taxon>Bacteria</taxon>
        <taxon>Pseudomonadati</taxon>
        <taxon>Pseudomonadota</taxon>
        <taxon>Acidithiobacillia</taxon>
        <taxon>Acidithiobacillales</taxon>
        <taxon>Acidithiobacillaceae</taxon>
        <taxon>Acidithiobacillus</taxon>
    </lineage>
</organism>
<dbReference type="InterPro" id="IPR023081">
    <property type="entry name" value="Cell_div_FtsB"/>
</dbReference>
<dbReference type="PANTHER" id="PTHR37485:SF1">
    <property type="entry name" value="CELL DIVISION PROTEIN FTSB"/>
    <property type="match status" value="1"/>
</dbReference>
<evidence type="ECO:0000256" key="5">
    <source>
        <dbReference type="ARBA" id="ARBA00023136"/>
    </source>
</evidence>
<dbReference type="Pfam" id="PF04977">
    <property type="entry name" value="DivIC"/>
    <property type="match status" value="1"/>
</dbReference>
<feature type="coiled-coil region" evidence="7">
    <location>
        <begin position="46"/>
        <end position="80"/>
    </location>
</feature>
<evidence type="ECO:0000256" key="3">
    <source>
        <dbReference type="ARBA" id="ARBA00022692"/>
    </source>
</evidence>
<comment type="caution">
    <text evidence="9">The sequence shown here is derived from an EMBL/GenBank/DDBJ whole genome shotgun (WGS) entry which is preliminary data.</text>
</comment>
<proteinExistence type="inferred from homology"/>
<reference evidence="9" key="1">
    <citation type="submission" date="2019-11" db="EMBL/GenBank/DDBJ databases">
        <title>Acidithiobacillus ferrianus sp. nov.: a facultatively anaerobic and extremely acidophilic chemolithoautotroph.</title>
        <authorList>
            <person name="Norris P.R."/>
            <person name="Falagan C."/>
            <person name="Moya-Beltran A."/>
            <person name="Castro M."/>
            <person name="Quatrini R."/>
            <person name="Johnson D.B."/>
        </authorList>
    </citation>
    <scope>NUCLEOTIDE SEQUENCE [LARGE SCALE GENOMIC DNA]</scope>
    <source>
        <strain evidence="9">MG</strain>
    </source>
</reference>
<dbReference type="PANTHER" id="PTHR37485">
    <property type="entry name" value="CELL DIVISION PROTEIN FTSB"/>
    <property type="match status" value="1"/>
</dbReference>
<keyword evidence="5 8" id="KW-0472">Membrane</keyword>
<gene>
    <name evidence="9" type="ORF">GL267_09140</name>
</gene>
<evidence type="ECO:0000256" key="7">
    <source>
        <dbReference type="SAM" id="Coils"/>
    </source>
</evidence>
<evidence type="ECO:0000313" key="9">
    <source>
        <dbReference type="EMBL" id="NDU42797.1"/>
    </source>
</evidence>
<evidence type="ECO:0000256" key="1">
    <source>
        <dbReference type="ARBA" id="ARBA00022475"/>
    </source>
</evidence>